<keyword evidence="2" id="KW-1185">Reference proteome</keyword>
<evidence type="ECO:0000313" key="2">
    <source>
        <dbReference type="Proteomes" id="UP001558613"/>
    </source>
</evidence>
<protein>
    <submittedName>
        <fullName evidence="1">Uncharacterized protein</fullName>
    </submittedName>
</protein>
<proteinExistence type="predicted"/>
<dbReference type="Proteomes" id="UP001558613">
    <property type="component" value="Unassembled WGS sequence"/>
</dbReference>
<dbReference type="EMBL" id="JAYMGO010000007">
    <property type="protein sequence ID" value="KAL1270879.1"/>
    <property type="molecule type" value="Genomic_DNA"/>
</dbReference>
<organism evidence="1 2">
    <name type="scientific">Cirrhinus molitorella</name>
    <name type="common">mud carp</name>
    <dbReference type="NCBI Taxonomy" id="172907"/>
    <lineage>
        <taxon>Eukaryota</taxon>
        <taxon>Metazoa</taxon>
        <taxon>Chordata</taxon>
        <taxon>Craniata</taxon>
        <taxon>Vertebrata</taxon>
        <taxon>Euteleostomi</taxon>
        <taxon>Actinopterygii</taxon>
        <taxon>Neopterygii</taxon>
        <taxon>Teleostei</taxon>
        <taxon>Ostariophysi</taxon>
        <taxon>Cypriniformes</taxon>
        <taxon>Cyprinidae</taxon>
        <taxon>Labeoninae</taxon>
        <taxon>Labeonini</taxon>
        <taxon>Cirrhinus</taxon>
    </lineage>
</organism>
<gene>
    <name evidence="1" type="ORF">QQF64_029895</name>
</gene>
<name>A0ABR3N1V5_9TELE</name>
<accession>A0ABR3N1V5</accession>
<evidence type="ECO:0000313" key="1">
    <source>
        <dbReference type="EMBL" id="KAL1270879.1"/>
    </source>
</evidence>
<comment type="caution">
    <text evidence="1">The sequence shown here is derived from an EMBL/GenBank/DDBJ whole genome shotgun (WGS) entry which is preliminary data.</text>
</comment>
<reference evidence="1 2" key="1">
    <citation type="submission" date="2023-09" db="EMBL/GenBank/DDBJ databases">
        <authorList>
            <person name="Wang M."/>
        </authorList>
    </citation>
    <scope>NUCLEOTIDE SEQUENCE [LARGE SCALE GENOMIC DNA]</scope>
    <source>
        <strain evidence="1">GT-2023</strain>
        <tissue evidence="1">Liver</tissue>
    </source>
</reference>
<sequence>MVCWKLSSPSACKSKLLLGIYLRGKRESLMDNLRQQMKDACSVCEKHLHAKLDNLLGVNKDENAQAVMSAFAIFNHEKLPDYRKQLELLYGNKKLKVLNEVQREAYSIWMLS</sequence>